<evidence type="ECO:0000313" key="4">
    <source>
        <dbReference type="Proteomes" id="UP001055712"/>
    </source>
</evidence>
<proteinExistence type="predicted"/>
<organism evidence="3 4">
    <name type="scientific">Chlorella vulgaris</name>
    <name type="common">Green alga</name>
    <dbReference type="NCBI Taxonomy" id="3077"/>
    <lineage>
        <taxon>Eukaryota</taxon>
        <taxon>Viridiplantae</taxon>
        <taxon>Chlorophyta</taxon>
        <taxon>core chlorophytes</taxon>
        <taxon>Trebouxiophyceae</taxon>
        <taxon>Chlorellales</taxon>
        <taxon>Chlorellaceae</taxon>
        <taxon>Chlorella clade</taxon>
        <taxon>Chlorella</taxon>
    </lineage>
</organism>
<reference evidence="3" key="2">
    <citation type="submission" date="2020-11" db="EMBL/GenBank/DDBJ databases">
        <authorList>
            <person name="Cecchin M."/>
            <person name="Marcolungo L."/>
            <person name="Rossato M."/>
            <person name="Girolomoni L."/>
            <person name="Cosentino E."/>
            <person name="Cuine S."/>
            <person name="Li-Beisson Y."/>
            <person name="Delledonne M."/>
            <person name="Ballottari M."/>
        </authorList>
    </citation>
    <scope>NUCLEOTIDE SEQUENCE</scope>
    <source>
        <strain evidence="3">211/11P</strain>
        <tissue evidence="3">Whole cell</tissue>
    </source>
</reference>
<sequence length="280" mass="29111">MQTARLYPRARGGMSSQGPAAGIAFGGGRCLPPLHTRFSPSRAPVRCLASKSDKSWSEIAAEAAQLGTDLAKKVGSTVTNTVSKAVEALLPSDSPQSQEQKRESERLQRVESERRRQQDIFQPPEGAFGGGLMGGLLNKAVGSMLRSAVGALEGQLREAEEQTAEVEDRAARLITGSSKLRQRLGAVRVGPAMARSSSMTSINGRASSQVTLVLPVEGERGQVAQAQVQYVAGGSAVADQLSVAVQLPNGEVVELGGGGSSGSSGGSGQVIDVDWKSVDN</sequence>
<feature type="compositionally biased region" description="Basic and acidic residues" evidence="2">
    <location>
        <begin position="99"/>
        <end position="118"/>
    </location>
</feature>
<feature type="coiled-coil region" evidence="1">
    <location>
        <begin position="149"/>
        <end position="176"/>
    </location>
</feature>
<dbReference type="OrthoDB" id="514259at2759"/>
<name>A0A9D4TVC2_CHLVU</name>
<dbReference type="Proteomes" id="UP001055712">
    <property type="component" value="Unassembled WGS sequence"/>
</dbReference>
<reference evidence="3" key="1">
    <citation type="journal article" date="2019" name="Plant J.">
        <title>Chlorella vulgaris genome assembly and annotation reveals the molecular basis for metabolic acclimation to high light conditions.</title>
        <authorList>
            <person name="Cecchin M."/>
            <person name="Marcolungo L."/>
            <person name="Rossato M."/>
            <person name="Girolomoni L."/>
            <person name="Cosentino E."/>
            <person name="Cuine S."/>
            <person name="Li-Beisson Y."/>
            <person name="Delledonne M."/>
            <person name="Ballottari M."/>
        </authorList>
    </citation>
    <scope>NUCLEOTIDE SEQUENCE</scope>
    <source>
        <strain evidence="3">211/11P</strain>
    </source>
</reference>
<keyword evidence="4" id="KW-1185">Reference proteome</keyword>
<comment type="caution">
    <text evidence="3">The sequence shown here is derived from an EMBL/GenBank/DDBJ whole genome shotgun (WGS) entry which is preliminary data.</text>
</comment>
<feature type="region of interest" description="Disordered" evidence="2">
    <location>
        <begin position="90"/>
        <end position="127"/>
    </location>
</feature>
<protein>
    <submittedName>
        <fullName evidence="3">Uncharacterized protein</fullName>
    </submittedName>
</protein>
<feature type="region of interest" description="Disordered" evidence="2">
    <location>
        <begin position="255"/>
        <end position="280"/>
    </location>
</feature>
<dbReference type="AlphaFoldDB" id="A0A9D4TVC2"/>
<dbReference type="EMBL" id="SIDB01000002">
    <property type="protein sequence ID" value="KAI3435896.1"/>
    <property type="molecule type" value="Genomic_DNA"/>
</dbReference>
<feature type="compositionally biased region" description="Gly residues" evidence="2">
    <location>
        <begin position="255"/>
        <end position="268"/>
    </location>
</feature>
<gene>
    <name evidence="3" type="ORF">D9Q98_001954</name>
</gene>
<evidence type="ECO:0000256" key="2">
    <source>
        <dbReference type="SAM" id="MobiDB-lite"/>
    </source>
</evidence>
<keyword evidence="1" id="KW-0175">Coiled coil</keyword>
<evidence type="ECO:0000313" key="3">
    <source>
        <dbReference type="EMBL" id="KAI3435896.1"/>
    </source>
</evidence>
<accession>A0A9D4TVC2</accession>
<evidence type="ECO:0000256" key="1">
    <source>
        <dbReference type="SAM" id="Coils"/>
    </source>
</evidence>